<organism evidence="2 3">
    <name type="scientific">Mugilogobius chulae</name>
    <name type="common">yellowstripe goby</name>
    <dbReference type="NCBI Taxonomy" id="88201"/>
    <lineage>
        <taxon>Eukaryota</taxon>
        <taxon>Metazoa</taxon>
        <taxon>Chordata</taxon>
        <taxon>Craniata</taxon>
        <taxon>Vertebrata</taxon>
        <taxon>Euteleostomi</taxon>
        <taxon>Actinopterygii</taxon>
        <taxon>Neopterygii</taxon>
        <taxon>Teleostei</taxon>
        <taxon>Neoteleostei</taxon>
        <taxon>Acanthomorphata</taxon>
        <taxon>Gobiaria</taxon>
        <taxon>Gobiiformes</taxon>
        <taxon>Gobioidei</taxon>
        <taxon>Gobiidae</taxon>
        <taxon>Gobionellinae</taxon>
        <taxon>Mugilogobius</taxon>
    </lineage>
</organism>
<sequence>MALEMEKVFPSDLSDSTSPVGTKVPPAKRCTTSKKCQPMPKVPEDVGKVSPGSSLKKSQPMPKMPEDVGKVSPRSSLEKLLPIPKVPEDVGKLPPKSSPNKTVLSRKVQFGDVEMTPATWNSKSVTFVKKVRCSENSLSS</sequence>
<reference evidence="3" key="1">
    <citation type="submission" date="2024-04" db="EMBL/GenBank/DDBJ databases">
        <title>Salinicola lusitanus LLJ914,a marine bacterium isolated from the Okinawa Trough.</title>
        <authorList>
            <person name="Li J."/>
        </authorList>
    </citation>
    <scope>NUCLEOTIDE SEQUENCE [LARGE SCALE GENOMIC DNA]</scope>
</reference>
<dbReference type="Proteomes" id="UP001460270">
    <property type="component" value="Unassembled WGS sequence"/>
</dbReference>
<dbReference type="AlphaFoldDB" id="A0AAW0MTH1"/>
<evidence type="ECO:0000256" key="1">
    <source>
        <dbReference type="SAM" id="MobiDB-lite"/>
    </source>
</evidence>
<evidence type="ECO:0000313" key="3">
    <source>
        <dbReference type="Proteomes" id="UP001460270"/>
    </source>
</evidence>
<evidence type="ECO:0000313" key="2">
    <source>
        <dbReference type="EMBL" id="KAK7884499.1"/>
    </source>
</evidence>
<feature type="region of interest" description="Disordered" evidence="1">
    <location>
        <begin position="1"/>
        <end position="104"/>
    </location>
</feature>
<gene>
    <name evidence="2" type="ORF">WMY93_027622</name>
</gene>
<keyword evidence="3" id="KW-1185">Reference proteome</keyword>
<comment type="caution">
    <text evidence="2">The sequence shown here is derived from an EMBL/GenBank/DDBJ whole genome shotgun (WGS) entry which is preliminary data.</text>
</comment>
<protein>
    <submittedName>
        <fullName evidence="2">Uncharacterized protein</fullName>
    </submittedName>
</protein>
<dbReference type="EMBL" id="JBBPFD010000020">
    <property type="protein sequence ID" value="KAK7884499.1"/>
    <property type="molecule type" value="Genomic_DNA"/>
</dbReference>
<accession>A0AAW0MTH1</accession>
<name>A0AAW0MTH1_9GOBI</name>
<proteinExistence type="predicted"/>